<organism evidence="2 3">
    <name type="scientific">Intestinicryptomonas porci</name>
    <dbReference type="NCBI Taxonomy" id="2926320"/>
    <lineage>
        <taxon>Bacteria</taxon>
        <taxon>Pseudomonadati</taxon>
        <taxon>Verrucomicrobiota</taxon>
        <taxon>Opitutia</taxon>
        <taxon>Opitutales</taxon>
        <taxon>Intestinicryptomonaceae</taxon>
        <taxon>Intestinicryptomonas</taxon>
    </lineage>
</organism>
<comment type="caution">
    <text evidence="2">The sequence shown here is derived from an EMBL/GenBank/DDBJ whole genome shotgun (WGS) entry which is preliminary data.</text>
</comment>
<evidence type="ECO:0000313" key="2">
    <source>
        <dbReference type="EMBL" id="MDX8415255.1"/>
    </source>
</evidence>
<dbReference type="PROSITE" id="PS51257">
    <property type="entry name" value="PROKAR_LIPOPROTEIN"/>
    <property type="match status" value="1"/>
</dbReference>
<sequence length="75" mass="7784">MKKIILMTSIAAFALFGLTACCSKPCNACPQAKNCPAAAQACPANAQSCPKAKECPVAKKDCPANKKCPKAVENK</sequence>
<evidence type="ECO:0000256" key="1">
    <source>
        <dbReference type="SAM" id="SignalP"/>
    </source>
</evidence>
<accession>A0ABU4WI38</accession>
<dbReference type="EMBL" id="JALBUT010000003">
    <property type="protein sequence ID" value="MDX8415255.1"/>
    <property type="molecule type" value="Genomic_DNA"/>
</dbReference>
<keyword evidence="1" id="KW-0732">Signal</keyword>
<protein>
    <submittedName>
        <fullName evidence="2">Uncharacterized protein</fullName>
    </submittedName>
</protein>
<name>A0ABU4WI38_9BACT</name>
<proteinExistence type="predicted"/>
<dbReference type="Proteomes" id="UP001275932">
    <property type="component" value="Unassembled WGS sequence"/>
</dbReference>
<evidence type="ECO:0000313" key="3">
    <source>
        <dbReference type="Proteomes" id="UP001275932"/>
    </source>
</evidence>
<reference evidence="2 3" key="1">
    <citation type="submission" date="2022-03" db="EMBL/GenBank/DDBJ databases">
        <title>Novel taxa within the pig intestine.</title>
        <authorList>
            <person name="Wylensek D."/>
            <person name="Bishof K."/>
            <person name="Afrizal A."/>
            <person name="Clavel T."/>
        </authorList>
    </citation>
    <scope>NUCLEOTIDE SEQUENCE [LARGE SCALE GENOMIC DNA]</scope>
    <source>
        <strain evidence="2 3">CLA-KB-P66</strain>
    </source>
</reference>
<dbReference type="RefSeq" id="WP_370396703.1">
    <property type="nucleotide sequence ID" value="NZ_JALBUT010000003.1"/>
</dbReference>
<keyword evidence="3" id="KW-1185">Reference proteome</keyword>
<feature type="signal peptide" evidence="1">
    <location>
        <begin position="1"/>
        <end position="28"/>
    </location>
</feature>
<feature type="chain" id="PRO_5045253951" evidence="1">
    <location>
        <begin position="29"/>
        <end position="75"/>
    </location>
</feature>
<gene>
    <name evidence="2" type="ORF">MOX91_03560</name>
</gene>